<dbReference type="RefSeq" id="WP_111954252.1">
    <property type="nucleotide sequence ID" value="NZ_CP036313.1"/>
</dbReference>
<proteinExistence type="predicted"/>
<dbReference type="Gene3D" id="3.30.420.380">
    <property type="match status" value="1"/>
</dbReference>
<dbReference type="Proteomes" id="UP000293902">
    <property type="component" value="Chromosome"/>
</dbReference>
<dbReference type="EMBL" id="CP036313">
    <property type="protein sequence ID" value="QBH11634.1"/>
    <property type="molecule type" value="Genomic_DNA"/>
</dbReference>
<sequence>MADPLLILRENRTGLDAWLVNGRGKSQPVQALGRVVYEDLETVGEDHTLFDAGLVSVIQAIDPAIKKDSAVQVMLLLPAGRFYFRNISLPFTSRAKIRQVLPLELKTRFPKEMGPVVTDFFQYELKTQQSTPLVFSGSIEEDILKSYHASLTAAGLKPVAIAPGSLAMVASFLKQNKDKTNFVFLDMDGCELALILVAQGNIVQVRTLAGEAASQLPIQAIRQMLLGVWQRFGVTEPFNIYISGELDESARKGMHKALADFFKFQSDFTGQDAWEPELPESITGSAFVDVSRNIVLLSPDLRMLNMCRGKYGSDSFIRAYAGYIASCCALALLAFILFMVNIHMDISRLEKQVDQHNQAMAAIYKKAFPDKRIGNIDPLLLMQASVGELTRGGSANADAENLDRVPAGSILVELSRCIPGAVDVQVDRLMLDKRRMILSGSADNYNTIDQVKGFIEKSPFFKKVNIGSAVAGKGGKRVDFKFIIEI</sequence>
<accession>A0A328FH84</accession>
<dbReference type="InterPro" id="IPR043129">
    <property type="entry name" value="ATPase_NBD"/>
</dbReference>
<evidence type="ECO:0000313" key="4">
    <source>
        <dbReference type="Proteomes" id="UP000248798"/>
    </source>
</evidence>
<organism evidence="3 4">
    <name type="scientific">Desulfobacter hydrogenophilus</name>
    <dbReference type="NCBI Taxonomy" id="2291"/>
    <lineage>
        <taxon>Bacteria</taxon>
        <taxon>Pseudomonadati</taxon>
        <taxon>Thermodesulfobacteriota</taxon>
        <taxon>Desulfobacteria</taxon>
        <taxon>Desulfobacterales</taxon>
        <taxon>Desulfobacteraceae</taxon>
        <taxon>Desulfobacter</taxon>
    </lineage>
</organism>
<dbReference type="Proteomes" id="UP000248798">
    <property type="component" value="Unassembled WGS sequence"/>
</dbReference>
<name>A0A328FH84_9BACT</name>
<evidence type="ECO:0000313" key="5">
    <source>
        <dbReference type="Proteomes" id="UP000293902"/>
    </source>
</evidence>
<keyword evidence="1" id="KW-0812">Transmembrane</keyword>
<evidence type="ECO:0000256" key="1">
    <source>
        <dbReference type="SAM" id="Phobius"/>
    </source>
</evidence>
<reference evidence="3 4" key="1">
    <citation type="submission" date="2018-06" db="EMBL/GenBank/DDBJ databases">
        <title>Complete Genome Sequence of Desulfobacter hydrogenophilus (DSM3380).</title>
        <authorList>
            <person name="Marietou A."/>
            <person name="Schreiber L."/>
            <person name="Marshall I."/>
            <person name="Jorgensen B."/>
        </authorList>
    </citation>
    <scope>NUCLEOTIDE SEQUENCE [LARGE SCALE GENOMIC DNA]</scope>
    <source>
        <strain evidence="3 4">DSM 3380</strain>
    </source>
</reference>
<keyword evidence="1" id="KW-1133">Transmembrane helix</keyword>
<feature type="transmembrane region" description="Helical" evidence="1">
    <location>
        <begin position="320"/>
        <end position="342"/>
    </location>
</feature>
<keyword evidence="5" id="KW-1185">Reference proteome</keyword>
<dbReference type="AlphaFoldDB" id="A0A328FH84"/>
<protein>
    <submittedName>
        <fullName evidence="3">General secretion pathway protein GspL</fullName>
    </submittedName>
</protein>
<dbReference type="SUPFAM" id="SSF53067">
    <property type="entry name" value="Actin-like ATPase domain"/>
    <property type="match status" value="1"/>
</dbReference>
<dbReference type="OrthoDB" id="5431056at2"/>
<keyword evidence="1" id="KW-0472">Membrane</keyword>
<dbReference type="InterPro" id="IPR007813">
    <property type="entry name" value="PilN"/>
</dbReference>
<dbReference type="EMBL" id="QLNI01000007">
    <property type="protein sequence ID" value="RAM03180.1"/>
    <property type="molecule type" value="Genomic_DNA"/>
</dbReference>
<dbReference type="Pfam" id="PF05137">
    <property type="entry name" value="PilN"/>
    <property type="match status" value="1"/>
</dbReference>
<gene>
    <name evidence="3" type="ORF">DO021_04795</name>
    <name evidence="2" type="ORF">EYB58_01060</name>
</gene>
<reference evidence="2 5" key="2">
    <citation type="submission" date="2019-02" db="EMBL/GenBank/DDBJ databases">
        <title>Complete genome sequence of Desulfobacter hydrogenophilus AcRS1.</title>
        <authorList>
            <person name="Marietou A."/>
            <person name="Lund M.B."/>
            <person name="Marshall I.P.G."/>
            <person name="Schreiber L."/>
            <person name="Jorgensen B."/>
        </authorList>
    </citation>
    <scope>NUCLEOTIDE SEQUENCE [LARGE SCALE GENOMIC DNA]</scope>
    <source>
        <strain evidence="2 5">AcRS1</strain>
    </source>
</reference>
<evidence type="ECO:0000313" key="3">
    <source>
        <dbReference type="EMBL" id="RAM03180.1"/>
    </source>
</evidence>
<evidence type="ECO:0000313" key="2">
    <source>
        <dbReference type="EMBL" id="QBH11634.1"/>
    </source>
</evidence>